<evidence type="ECO:0000313" key="1">
    <source>
        <dbReference type="EMBL" id="TWU71283.1"/>
    </source>
</evidence>
<sequence length="80" mass="9191">MALQSSLDLKESRELHELGFHHSRRADITFLVRGILDDNDRRTYQSTTQALSLFGLNILNQTFKRRATLDHPISNAPNNN</sequence>
<proteinExistence type="predicted"/>
<organism evidence="1 2">
    <name type="scientific">Metarhizium rileyi (strain RCEF 4871)</name>
    <name type="common">Nomuraea rileyi</name>
    <dbReference type="NCBI Taxonomy" id="1649241"/>
    <lineage>
        <taxon>Eukaryota</taxon>
        <taxon>Fungi</taxon>
        <taxon>Dikarya</taxon>
        <taxon>Ascomycota</taxon>
        <taxon>Pezizomycotina</taxon>
        <taxon>Sordariomycetes</taxon>
        <taxon>Hypocreomycetidae</taxon>
        <taxon>Hypocreales</taxon>
        <taxon>Clavicipitaceae</taxon>
        <taxon>Metarhizium</taxon>
    </lineage>
</organism>
<protein>
    <submittedName>
        <fullName evidence="1">Uncharacterized protein</fullName>
    </submittedName>
</protein>
<comment type="caution">
    <text evidence="1">The sequence shown here is derived from an EMBL/GenBank/DDBJ whole genome shotgun (WGS) entry which is preliminary data.</text>
</comment>
<dbReference type="AlphaFoldDB" id="A0A5C6G5K9"/>
<dbReference type="EMBL" id="SBHS01000048">
    <property type="protein sequence ID" value="TWU71283.1"/>
    <property type="molecule type" value="Genomic_DNA"/>
</dbReference>
<name>A0A5C6G5K9_METRR</name>
<dbReference type="Proteomes" id="UP000317257">
    <property type="component" value="Unassembled WGS sequence"/>
</dbReference>
<gene>
    <name evidence="1" type="ORF">ED733_001069</name>
</gene>
<accession>A0A5C6G5K9</accession>
<reference evidence="2" key="1">
    <citation type="submission" date="2018-12" db="EMBL/GenBank/DDBJ databases">
        <title>The complete genome of Metarhizium rileyi, a key fungal pathogen of Lepidoptera.</title>
        <authorList>
            <person name="Binneck E."/>
            <person name="Lastra C.C.L."/>
            <person name="Sosa-Gomez D.R."/>
        </authorList>
    </citation>
    <scope>NUCLEOTIDE SEQUENCE [LARGE SCALE GENOMIC DNA]</scope>
    <source>
        <strain evidence="2">Cep018-CH2</strain>
    </source>
</reference>
<evidence type="ECO:0000313" key="2">
    <source>
        <dbReference type="Proteomes" id="UP000317257"/>
    </source>
</evidence>